<accession>B8DZ92</accession>
<dbReference type="PANTHER" id="PTHR13754:SF13">
    <property type="entry name" value="METALLO-BETA-LACTAMASE SUPERFAMILY PROTEIN (AFU_ORTHOLOGUE AFUA_3G07630)"/>
    <property type="match status" value="1"/>
</dbReference>
<dbReference type="AlphaFoldDB" id="B8DZ92"/>
<evidence type="ECO:0000313" key="2">
    <source>
        <dbReference type="EMBL" id="ACK41825.1"/>
    </source>
</evidence>
<dbReference type="eggNOG" id="COG1237">
    <property type="taxonomic scope" value="Bacteria"/>
</dbReference>
<dbReference type="Proteomes" id="UP000007719">
    <property type="component" value="Chromosome"/>
</dbReference>
<proteinExistence type="predicted"/>
<dbReference type="InterPro" id="IPR041712">
    <property type="entry name" value="DHPS-like_MBL-fold"/>
</dbReference>
<dbReference type="KEGG" id="dtu:Dtur_0535"/>
<dbReference type="Pfam" id="PF00753">
    <property type="entry name" value="Lactamase_B"/>
    <property type="match status" value="1"/>
</dbReference>
<protein>
    <submittedName>
        <fullName evidence="2">Beta-lactamase domain protein</fullName>
    </submittedName>
</protein>
<keyword evidence="3" id="KW-1185">Reference proteome</keyword>
<dbReference type="CDD" id="cd07713">
    <property type="entry name" value="DHPS-like_MBL-fold"/>
    <property type="match status" value="1"/>
</dbReference>
<dbReference type="SUPFAM" id="SSF56281">
    <property type="entry name" value="Metallo-hydrolase/oxidoreductase"/>
    <property type="match status" value="1"/>
</dbReference>
<feature type="domain" description="Metallo-beta-lactamase" evidence="1">
    <location>
        <begin position="26"/>
        <end position="86"/>
    </location>
</feature>
<name>B8DZ92_DICTD</name>
<dbReference type="OrthoDB" id="9803916at2"/>
<gene>
    <name evidence="2" type="ordered locus">Dtur_0535</name>
</gene>
<reference evidence="3" key="1">
    <citation type="journal article" date="2016" name="Front. Microbiol.">
        <title>The complete genome sequence of hyperthermophile Dictyoglomus turgidum DSM 6724 reveals a specialized carbohydrate fermentor.</title>
        <authorList>
            <person name="Brumm P.J."/>
            <person name="Gowda K."/>
            <person name="Robb F.T."/>
            <person name="Mead D.A."/>
        </authorList>
    </citation>
    <scope>NUCLEOTIDE SEQUENCE [LARGE SCALE GENOMIC DNA]</scope>
    <source>
        <strain evidence="3">DSM 6724 / Z-1310</strain>
    </source>
</reference>
<dbReference type="EMBL" id="CP001251">
    <property type="protein sequence ID" value="ACK41825.1"/>
    <property type="molecule type" value="Genomic_DNA"/>
</dbReference>
<organism evidence="2 3">
    <name type="scientific">Dictyoglomus turgidum (strain DSM 6724 / Z-1310)</name>
    <dbReference type="NCBI Taxonomy" id="515635"/>
    <lineage>
        <taxon>Bacteria</taxon>
        <taxon>Pseudomonadati</taxon>
        <taxon>Dictyoglomota</taxon>
        <taxon>Dictyoglomia</taxon>
        <taxon>Dictyoglomales</taxon>
        <taxon>Dictyoglomaceae</taxon>
        <taxon>Dictyoglomus</taxon>
    </lineage>
</organism>
<dbReference type="GO" id="GO:0016740">
    <property type="term" value="F:transferase activity"/>
    <property type="evidence" value="ECO:0000318"/>
    <property type="project" value="GO_Central"/>
</dbReference>
<dbReference type="InterPro" id="IPR036866">
    <property type="entry name" value="RibonucZ/Hydroxyglut_hydro"/>
</dbReference>
<dbReference type="HOGENOM" id="CLU_036012_0_0_0"/>
<dbReference type="InParanoid" id="B8DZ92"/>
<dbReference type="InterPro" id="IPR001279">
    <property type="entry name" value="Metallo-B-lactamas"/>
</dbReference>
<evidence type="ECO:0000259" key="1">
    <source>
        <dbReference type="Pfam" id="PF00753"/>
    </source>
</evidence>
<dbReference type="STRING" id="515635.Dtur_0535"/>
<sequence>MYQNFLTKITVLCDDRLSPPLFSEHGFSVLIEREGESPILFDTGSSDVFIKNAEVLGKDLSKVENIIISHGHYDHAGGLKYLSKSHRRFRIFLREEAFLPKYSDERFTGVDWESLKSFLEFVIVKDEVLKISDSIYIFGSVPFQNDFEEPDPHFYVVKEGRKLRDFFDEEINLIIDEGDGIILITGCAHRGIVNIVEYAIKKFNKKIKLLMGGFHLYKAPSSKVEKVINILQKFNIDKIIPYHCSGEEMIKILNERENFRKA</sequence>
<dbReference type="RefSeq" id="WP_012582910.1">
    <property type="nucleotide sequence ID" value="NC_011661.1"/>
</dbReference>
<dbReference type="EnsemblBacteria" id="ACK41825">
    <property type="protein sequence ID" value="ACK41825"/>
    <property type="gene ID" value="Dtur_0535"/>
</dbReference>
<dbReference type="Gene3D" id="3.60.15.10">
    <property type="entry name" value="Ribonuclease Z/Hydroxyacylglutathione hydrolase-like"/>
    <property type="match status" value="1"/>
</dbReference>
<dbReference type="PANTHER" id="PTHR13754">
    <property type="entry name" value="METALLO-BETA-LACTAMASE SUPERFAMILY PROTEIN"/>
    <property type="match status" value="1"/>
</dbReference>
<evidence type="ECO:0000313" key="3">
    <source>
        <dbReference type="Proteomes" id="UP000007719"/>
    </source>
</evidence>
<dbReference type="InterPro" id="IPR052926">
    <property type="entry name" value="Metallo-beta-lactamase_dom"/>
</dbReference>